<gene>
    <name evidence="2" type="ORF">OSTQU699_LOCUS1508</name>
</gene>
<reference evidence="2" key="1">
    <citation type="submission" date="2020-12" db="EMBL/GenBank/DDBJ databases">
        <authorList>
            <person name="Iha C."/>
        </authorList>
    </citation>
    <scope>NUCLEOTIDE SEQUENCE</scope>
</reference>
<accession>A0A8S1IN64</accession>
<feature type="compositionally biased region" description="Polar residues" evidence="1">
    <location>
        <begin position="93"/>
        <end position="104"/>
    </location>
</feature>
<dbReference type="AlphaFoldDB" id="A0A8S1IN64"/>
<comment type="caution">
    <text evidence="2">The sequence shown here is derived from an EMBL/GenBank/DDBJ whole genome shotgun (WGS) entry which is preliminary data.</text>
</comment>
<feature type="region of interest" description="Disordered" evidence="1">
    <location>
        <begin position="718"/>
        <end position="930"/>
    </location>
</feature>
<evidence type="ECO:0000256" key="1">
    <source>
        <dbReference type="SAM" id="MobiDB-lite"/>
    </source>
</evidence>
<dbReference type="Proteomes" id="UP000708148">
    <property type="component" value="Unassembled WGS sequence"/>
</dbReference>
<organism evidence="2 3">
    <name type="scientific">Ostreobium quekettii</name>
    <dbReference type="NCBI Taxonomy" id="121088"/>
    <lineage>
        <taxon>Eukaryota</taxon>
        <taxon>Viridiplantae</taxon>
        <taxon>Chlorophyta</taxon>
        <taxon>core chlorophytes</taxon>
        <taxon>Ulvophyceae</taxon>
        <taxon>TCBD clade</taxon>
        <taxon>Bryopsidales</taxon>
        <taxon>Ostreobineae</taxon>
        <taxon>Ostreobiaceae</taxon>
        <taxon>Ostreobium</taxon>
    </lineage>
</organism>
<feature type="compositionally biased region" description="Polar residues" evidence="1">
    <location>
        <begin position="149"/>
        <end position="166"/>
    </location>
</feature>
<evidence type="ECO:0000313" key="3">
    <source>
        <dbReference type="Proteomes" id="UP000708148"/>
    </source>
</evidence>
<feature type="region of interest" description="Disordered" evidence="1">
    <location>
        <begin position="27"/>
        <end position="120"/>
    </location>
</feature>
<feature type="region of interest" description="Disordered" evidence="1">
    <location>
        <begin position="352"/>
        <end position="375"/>
    </location>
</feature>
<evidence type="ECO:0000313" key="2">
    <source>
        <dbReference type="EMBL" id="CAD7696147.1"/>
    </source>
</evidence>
<dbReference type="EMBL" id="CAJHUC010000437">
    <property type="protein sequence ID" value="CAD7696147.1"/>
    <property type="molecule type" value="Genomic_DNA"/>
</dbReference>
<name>A0A8S1IN64_9CHLO</name>
<feature type="region of interest" description="Disordered" evidence="1">
    <location>
        <begin position="147"/>
        <end position="168"/>
    </location>
</feature>
<sequence>MLSILCVRCQSTKIVWLQGVLQQLDTGHAKPGRQQSRSGKVEASRGSGKGGGKTNGSKGGKTGGNKGRRHHRGSPQIQQNEIKPATCGHDSGSKSSSQECPSTSGVGGNRKDGSGMPSIAAPEKAVPQHLLEAESYPLLPPHDVGCGTKASSSGGHCPHTTSTPSRQDCPGAVAVGEIQDPMHHAICNSPQGCSLEQAKQHATGSSSDAALTRVHEKRQLEIPVAKGRKLVKLGDFSCQREIHGAKMASTRCDNAHVVQQSCSVSNAGDGCREEKPQCVTLHSERRGSMSGCSVPDVQQNEGAVALQNVAEGSCVAAFLRQAAEKNKVSELIEGILPGLPLSLRVQGLETAQEGESSKGLVLPESPVTPPGDARSCPEEKLPFYIDHDLPRPNVSGGCNCPFTPGVHFCAGIPVKEEPTVDGVVGRVEDSSVGDQGVGDMLVKVEDGKETPHTQLKPLKSSMDGLVIPQALPVSKEVSMPVAEEGQSAREQQCHLPPHLRSLPQNSCSSLPSNLVPNSWGFGEGAPASEVKWGPVEHGQQDTQKQKLQAQKVEVQSNAGKLSDIPQSSFSNEGSRLQELQKMGWGLSVPHLVLRKTYQGARSSAHPDSLQDTCCGSPSIQSVPHQDCSEMPLGDGARVEVCMDSEEKYKPKLRESTEAQQESMQVLAQFPGSQEGELVGDQREEALKFPCDRIDGQSEKGSGGQKGQLQGSLTGAVKSCLQPKSRDPEGKGCWPRTSSLAGKQVPKWWAQRQAKPSTSNGDDSRLGATPWETMPNKKLETWSAQGNRGWKNDAMDSSSDDEGFRFPQPQGSRRQSPSRSPKEPRSDSLMIRRGNRMRDSIRTRPQSPEEHRKDAFVPRREKRSKDRRRSRSRSPKECRSGTTTFRSGGGSKDDKKQRNSSVTCKRCGDENVGAQPRPSGMSLHKRRSRYR</sequence>
<feature type="compositionally biased region" description="Gly residues" evidence="1">
    <location>
        <begin position="47"/>
        <end position="65"/>
    </location>
</feature>
<proteinExistence type="predicted"/>
<feature type="compositionally biased region" description="Low complexity" evidence="1">
    <location>
        <begin position="804"/>
        <end position="818"/>
    </location>
</feature>
<feature type="compositionally biased region" description="Basic residues" evidence="1">
    <location>
        <begin position="859"/>
        <end position="872"/>
    </location>
</feature>
<protein>
    <submittedName>
        <fullName evidence="2">Uncharacterized protein</fullName>
    </submittedName>
</protein>
<keyword evidence="3" id="KW-1185">Reference proteome</keyword>
<feature type="compositionally biased region" description="Basic and acidic residues" evidence="1">
    <location>
        <begin position="835"/>
        <end position="858"/>
    </location>
</feature>